<feature type="non-terminal residue" evidence="1">
    <location>
        <position position="112"/>
    </location>
</feature>
<evidence type="ECO:0000313" key="1">
    <source>
        <dbReference type="EMBL" id="WMV08551.1"/>
    </source>
</evidence>
<sequence length="112" mass="12496">MSVLYHPGKPNVVADVLSRLLMGSVAHIEDDKKKLVQDVHRLVRLGVQLVDSTKGRVIVHNGRCGSPIVCFEVGEVAFIGPKSVHEAMEKVWLLRERLKTDQSRQKSSADVR</sequence>
<accession>A0AAF0PQ28</accession>
<dbReference type="Proteomes" id="UP001234989">
    <property type="component" value="Chromosome 1"/>
</dbReference>
<protein>
    <submittedName>
        <fullName evidence="1">Uncharacterized protein</fullName>
    </submittedName>
</protein>
<dbReference type="AlphaFoldDB" id="A0AAF0PQ28"/>
<dbReference type="EMBL" id="CP133612">
    <property type="protein sequence ID" value="WMV08551.1"/>
    <property type="molecule type" value="Genomic_DNA"/>
</dbReference>
<evidence type="ECO:0000313" key="2">
    <source>
        <dbReference type="Proteomes" id="UP001234989"/>
    </source>
</evidence>
<reference evidence="1" key="1">
    <citation type="submission" date="2023-08" db="EMBL/GenBank/DDBJ databases">
        <title>A de novo genome assembly of Solanum verrucosum Schlechtendal, a Mexican diploid species geographically isolated from the other diploid A-genome species in potato relatives.</title>
        <authorList>
            <person name="Hosaka K."/>
        </authorList>
    </citation>
    <scope>NUCLEOTIDE SEQUENCE</scope>
    <source>
        <tissue evidence="1">Young leaves</tissue>
    </source>
</reference>
<organism evidence="1 2">
    <name type="scientific">Solanum verrucosum</name>
    <dbReference type="NCBI Taxonomy" id="315347"/>
    <lineage>
        <taxon>Eukaryota</taxon>
        <taxon>Viridiplantae</taxon>
        <taxon>Streptophyta</taxon>
        <taxon>Embryophyta</taxon>
        <taxon>Tracheophyta</taxon>
        <taxon>Spermatophyta</taxon>
        <taxon>Magnoliopsida</taxon>
        <taxon>eudicotyledons</taxon>
        <taxon>Gunneridae</taxon>
        <taxon>Pentapetalae</taxon>
        <taxon>asterids</taxon>
        <taxon>lamiids</taxon>
        <taxon>Solanales</taxon>
        <taxon>Solanaceae</taxon>
        <taxon>Solanoideae</taxon>
        <taxon>Solaneae</taxon>
        <taxon>Solanum</taxon>
    </lineage>
</organism>
<name>A0AAF0PQ28_SOLVR</name>
<proteinExistence type="predicted"/>
<keyword evidence="2" id="KW-1185">Reference proteome</keyword>
<gene>
    <name evidence="1" type="ORF">MTR67_001936</name>
</gene>